<sequence length="18" mass="2008">MDDVKNEDSTNRAQVTGQ</sequence>
<organism evidence="1 2">
    <name type="scientific">Tropilaelaps mercedesae</name>
    <dbReference type="NCBI Taxonomy" id="418985"/>
    <lineage>
        <taxon>Eukaryota</taxon>
        <taxon>Metazoa</taxon>
        <taxon>Ecdysozoa</taxon>
        <taxon>Arthropoda</taxon>
        <taxon>Chelicerata</taxon>
        <taxon>Arachnida</taxon>
        <taxon>Acari</taxon>
        <taxon>Parasitiformes</taxon>
        <taxon>Mesostigmata</taxon>
        <taxon>Gamasina</taxon>
        <taxon>Dermanyssoidea</taxon>
        <taxon>Laelapidae</taxon>
        <taxon>Tropilaelaps</taxon>
    </lineage>
</organism>
<accession>A0A1V9X8Y7</accession>
<gene>
    <name evidence="1" type="ORF">BIW11_04292</name>
</gene>
<proteinExistence type="predicted"/>
<reference evidence="1 2" key="1">
    <citation type="journal article" date="2017" name="Gigascience">
        <title>Draft genome of the honey bee ectoparasitic mite, Tropilaelaps mercedesae, is shaped by the parasitic life history.</title>
        <authorList>
            <person name="Dong X."/>
            <person name="Armstrong S.D."/>
            <person name="Xia D."/>
            <person name="Makepeace B.L."/>
            <person name="Darby A.C."/>
            <person name="Kadowaki T."/>
        </authorList>
    </citation>
    <scope>NUCLEOTIDE SEQUENCE [LARGE SCALE GENOMIC DNA]</scope>
    <source>
        <strain evidence="1">Wuxi-XJTLU</strain>
    </source>
</reference>
<protein>
    <submittedName>
        <fullName evidence="1">Uncharacterized protein</fullName>
    </submittedName>
</protein>
<comment type="caution">
    <text evidence="1">The sequence shown here is derived from an EMBL/GenBank/DDBJ whole genome shotgun (WGS) entry which is preliminary data.</text>
</comment>
<dbReference type="InParanoid" id="A0A1V9X8Y7"/>
<dbReference type="EMBL" id="MNPL01019847">
    <property type="protein sequence ID" value="OQR69792.1"/>
    <property type="molecule type" value="Genomic_DNA"/>
</dbReference>
<dbReference type="AlphaFoldDB" id="A0A1V9X8Y7"/>
<evidence type="ECO:0000313" key="2">
    <source>
        <dbReference type="Proteomes" id="UP000192247"/>
    </source>
</evidence>
<name>A0A1V9X8Y7_9ACAR</name>
<dbReference type="Proteomes" id="UP000192247">
    <property type="component" value="Unassembled WGS sequence"/>
</dbReference>
<evidence type="ECO:0000313" key="1">
    <source>
        <dbReference type="EMBL" id="OQR69792.1"/>
    </source>
</evidence>
<keyword evidence="2" id="KW-1185">Reference proteome</keyword>